<accession>A0A7S0EAY9</accession>
<evidence type="ECO:0000313" key="2">
    <source>
        <dbReference type="EMBL" id="CAD8478032.1"/>
    </source>
</evidence>
<dbReference type="EMBL" id="HBEP01009752">
    <property type="protein sequence ID" value="CAD8478032.1"/>
    <property type="molecule type" value="Transcribed_RNA"/>
</dbReference>
<reference evidence="2" key="1">
    <citation type="submission" date="2021-01" db="EMBL/GenBank/DDBJ databases">
        <authorList>
            <person name="Corre E."/>
            <person name="Pelletier E."/>
            <person name="Niang G."/>
            <person name="Scheremetjew M."/>
            <person name="Finn R."/>
            <person name="Kale V."/>
            <person name="Holt S."/>
            <person name="Cochrane G."/>
            <person name="Meng A."/>
            <person name="Brown T."/>
            <person name="Cohen L."/>
        </authorList>
    </citation>
    <scope>NUCLEOTIDE SEQUENCE</scope>
    <source>
        <strain evidence="2">CCMP1374</strain>
    </source>
</reference>
<organism evidence="2">
    <name type="scientific">Phaeocystis antarctica</name>
    <dbReference type="NCBI Taxonomy" id="33657"/>
    <lineage>
        <taxon>Eukaryota</taxon>
        <taxon>Haptista</taxon>
        <taxon>Haptophyta</taxon>
        <taxon>Prymnesiophyceae</taxon>
        <taxon>Phaeocystales</taxon>
        <taxon>Phaeocystaceae</taxon>
        <taxon>Phaeocystis</taxon>
    </lineage>
</organism>
<proteinExistence type="predicted"/>
<gene>
    <name evidence="2" type="ORF">PANT1444_LOCUS5489</name>
</gene>
<protein>
    <submittedName>
        <fullName evidence="2">Uncharacterized protein</fullName>
    </submittedName>
</protein>
<evidence type="ECO:0000256" key="1">
    <source>
        <dbReference type="SAM" id="SignalP"/>
    </source>
</evidence>
<feature type="chain" id="PRO_5031077810" evidence="1">
    <location>
        <begin position="16"/>
        <end position="193"/>
    </location>
</feature>
<name>A0A7S0EAY9_9EUKA</name>
<dbReference type="AlphaFoldDB" id="A0A7S0EAY9"/>
<sequence>MRLLQLLASLAAVSGLRLEFARPPPCRAGAAVRCSAGDEMTPMTPSMGLTSVSADPSTTLLNLLTKLKPLGPIRAILVMPGASAILESVVDSSQWTLNEKRMPSGKTLLTAALPDKSFEFHLDTAVATQATLGISAKTQGPVVRVLTSDGAGLLTLLPSKEKAAEFDAMLEEKGGVDPLRGDIVLDLVPTPGE</sequence>
<keyword evidence="1" id="KW-0732">Signal</keyword>
<feature type="signal peptide" evidence="1">
    <location>
        <begin position="1"/>
        <end position="15"/>
    </location>
</feature>